<accession>A0A0E9X6L4</accession>
<keyword evidence="1" id="KW-0812">Transmembrane</keyword>
<proteinExistence type="predicted"/>
<reference evidence="2" key="1">
    <citation type="submission" date="2014-11" db="EMBL/GenBank/DDBJ databases">
        <authorList>
            <person name="Amaro Gonzalez C."/>
        </authorList>
    </citation>
    <scope>NUCLEOTIDE SEQUENCE</scope>
</reference>
<evidence type="ECO:0000313" key="2">
    <source>
        <dbReference type="EMBL" id="JAH97515.1"/>
    </source>
</evidence>
<dbReference type="AlphaFoldDB" id="A0A0E9X6L4"/>
<keyword evidence="1" id="KW-1133">Transmembrane helix</keyword>
<organism evidence="2">
    <name type="scientific">Anguilla anguilla</name>
    <name type="common">European freshwater eel</name>
    <name type="synonym">Muraena anguilla</name>
    <dbReference type="NCBI Taxonomy" id="7936"/>
    <lineage>
        <taxon>Eukaryota</taxon>
        <taxon>Metazoa</taxon>
        <taxon>Chordata</taxon>
        <taxon>Craniata</taxon>
        <taxon>Vertebrata</taxon>
        <taxon>Euteleostomi</taxon>
        <taxon>Actinopterygii</taxon>
        <taxon>Neopterygii</taxon>
        <taxon>Teleostei</taxon>
        <taxon>Anguilliformes</taxon>
        <taxon>Anguillidae</taxon>
        <taxon>Anguilla</taxon>
    </lineage>
</organism>
<evidence type="ECO:0000256" key="1">
    <source>
        <dbReference type="SAM" id="Phobius"/>
    </source>
</evidence>
<sequence>MIKTTNEIIFKNIYNNTIIIFSFHFHEMCINICFLLESFWLTINVYVIM</sequence>
<keyword evidence="1" id="KW-0472">Membrane</keyword>
<protein>
    <submittedName>
        <fullName evidence="2">Uncharacterized protein</fullName>
    </submittedName>
</protein>
<name>A0A0E9X6L4_ANGAN</name>
<reference evidence="2" key="2">
    <citation type="journal article" date="2015" name="Fish Shellfish Immunol.">
        <title>Early steps in the European eel (Anguilla anguilla)-Vibrio vulnificus interaction in the gills: Role of the RtxA13 toxin.</title>
        <authorList>
            <person name="Callol A."/>
            <person name="Pajuelo D."/>
            <person name="Ebbesson L."/>
            <person name="Teles M."/>
            <person name="MacKenzie S."/>
            <person name="Amaro C."/>
        </authorList>
    </citation>
    <scope>NUCLEOTIDE SEQUENCE</scope>
</reference>
<dbReference type="EMBL" id="GBXM01011062">
    <property type="protein sequence ID" value="JAH97515.1"/>
    <property type="molecule type" value="Transcribed_RNA"/>
</dbReference>
<feature type="transmembrane region" description="Helical" evidence="1">
    <location>
        <begin position="28"/>
        <end position="48"/>
    </location>
</feature>